<feature type="compositionally biased region" description="Basic and acidic residues" evidence="1">
    <location>
        <begin position="283"/>
        <end position="308"/>
    </location>
</feature>
<sequence>MKHGNDNNASSNGTVQLKREDKFLLHNSIAHYLRRCGFSKTLKKFRSEAQIEKDEVEGSSVVLEEMCRQYLELCCKDAKTVIHYKKQHGNQSTKDGEDNLVVDADHVIKKKKKKSDKSDSDALVHQSGTDEKFQDSTNSGEMTNDSDSDSKVKPKEKKDTDKKCKGKKKKSKLPSESLAKSVEDVQLESESTLSEVKLKDGVSVDAETVNGAKTEKKSKDKKKAKKDKPSSDGDTNKLPKGDTNKIAPKKDNSETSNKDVTDKNEDSKKRKRTTSEENDVQLADEKADDEPKRRKVENFNESKEEEQSTKTNGDIDNTNEKSSVRRSQKKQASVEQKAPKAFQRVKIDDVKFADERLQDNSYWAKDGAESGYGAKAEEILGQVRGRGFRHEKTKKKRGSYRGGQIDLESHSIKFNYSDEE</sequence>
<dbReference type="InterPro" id="IPR006594">
    <property type="entry name" value="LisH"/>
</dbReference>
<dbReference type="PANTHER" id="PTHR23216:SF1">
    <property type="entry name" value="NUCLEOLAR AND COILED-BODY PHOSPHOPROTEIN 1"/>
    <property type="match status" value="1"/>
</dbReference>
<dbReference type="OrthoDB" id="5599646at2759"/>
<dbReference type="Proteomes" id="UP000634136">
    <property type="component" value="Unassembled WGS sequence"/>
</dbReference>
<gene>
    <name evidence="4" type="ORF">G2W53_006453</name>
</gene>
<dbReference type="InterPro" id="IPR056795">
    <property type="entry name" value="PAC1-like_LisH-like_dom"/>
</dbReference>
<feature type="compositionally biased region" description="Basic and acidic residues" evidence="1">
    <location>
        <begin position="227"/>
        <end position="268"/>
    </location>
</feature>
<dbReference type="Pfam" id="PF05022">
    <property type="entry name" value="SRP40_C"/>
    <property type="match status" value="1"/>
</dbReference>
<evidence type="ECO:0000313" key="5">
    <source>
        <dbReference type="Proteomes" id="UP000634136"/>
    </source>
</evidence>
<keyword evidence="5" id="KW-1185">Reference proteome</keyword>
<organism evidence="4 5">
    <name type="scientific">Senna tora</name>
    <dbReference type="NCBI Taxonomy" id="362788"/>
    <lineage>
        <taxon>Eukaryota</taxon>
        <taxon>Viridiplantae</taxon>
        <taxon>Streptophyta</taxon>
        <taxon>Embryophyta</taxon>
        <taxon>Tracheophyta</taxon>
        <taxon>Spermatophyta</taxon>
        <taxon>Magnoliopsida</taxon>
        <taxon>eudicotyledons</taxon>
        <taxon>Gunneridae</taxon>
        <taxon>Pentapetalae</taxon>
        <taxon>rosids</taxon>
        <taxon>fabids</taxon>
        <taxon>Fabales</taxon>
        <taxon>Fabaceae</taxon>
        <taxon>Caesalpinioideae</taxon>
        <taxon>Cassia clade</taxon>
        <taxon>Senna</taxon>
    </lineage>
</organism>
<evidence type="ECO:0000259" key="2">
    <source>
        <dbReference type="Pfam" id="PF05022"/>
    </source>
</evidence>
<accession>A0A835CCI0</accession>
<dbReference type="SMART" id="SM00667">
    <property type="entry name" value="LisH"/>
    <property type="match status" value="1"/>
</dbReference>
<protein>
    <submittedName>
        <fullName evidence="4">Suppressor protein SRP40 isoform X1</fullName>
    </submittedName>
</protein>
<name>A0A835CCI0_9FABA</name>
<evidence type="ECO:0000259" key="3">
    <source>
        <dbReference type="Pfam" id="PF24951"/>
    </source>
</evidence>
<feature type="compositionally biased region" description="Basic and acidic residues" evidence="1">
    <location>
        <begin position="116"/>
        <end position="134"/>
    </location>
</feature>
<dbReference type="PROSITE" id="PS50896">
    <property type="entry name" value="LISH"/>
    <property type="match status" value="1"/>
</dbReference>
<feature type="domain" description="Srp40 C-terminal" evidence="2">
    <location>
        <begin position="342"/>
        <end position="414"/>
    </location>
</feature>
<dbReference type="PANTHER" id="PTHR23216">
    <property type="entry name" value="NUCLEOLAR AND COILED-BODY PHOSPHOPROTEIN 1"/>
    <property type="match status" value="1"/>
</dbReference>
<proteinExistence type="predicted"/>
<evidence type="ECO:0000256" key="1">
    <source>
        <dbReference type="SAM" id="MobiDB-lite"/>
    </source>
</evidence>
<comment type="caution">
    <text evidence="4">The sequence shown here is derived from an EMBL/GenBank/DDBJ whole genome shotgun (WGS) entry which is preliminary data.</text>
</comment>
<dbReference type="EMBL" id="JAAIUW010000003">
    <property type="protein sequence ID" value="KAF7837971.1"/>
    <property type="molecule type" value="Genomic_DNA"/>
</dbReference>
<dbReference type="GO" id="GO:0005730">
    <property type="term" value="C:nucleolus"/>
    <property type="evidence" value="ECO:0007669"/>
    <property type="project" value="InterPro"/>
</dbReference>
<dbReference type="Pfam" id="PF24951">
    <property type="entry name" value="LisH_PAC1"/>
    <property type="match status" value="1"/>
</dbReference>
<feature type="domain" description="PAC1-like LisH-like dimerisation" evidence="3">
    <location>
        <begin position="25"/>
        <end position="53"/>
    </location>
</feature>
<feature type="compositionally biased region" description="Basic and acidic residues" evidence="1">
    <location>
        <begin position="148"/>
        <end position="163"/>
    </location>
</feature>
<evidence type="ECO:0000313" key="4">
    <source>
        <dbReference type="EMBL" id="KAF7837971.1"/>
    </source>
</evidence>
<dbReference type="InterPro" id="IPR007718">
    <property type="entry name" value="Srp40_C"/>
</dbReference>
<dbReference type="AlphaFoldDB" id="A0A835CCI0"/>
<reference evidence="4" key="1">
    <citation type="submission" date="2020-09" db="EMBL/GenBank/DDBJ databases">
        <title>Genome-Enabled Discovery of Anthraquinone Biosynthesis in Senna tora.</title>
        <authorList>
            <person name="Kang S.-H."/>
            <person name="Pandey R.P."/>
            <person name="Lee C.-M."/>
            <person name="Sim J.-S."/>
            <person name="Jeong J.-T."/>
            <person name="Choi B.-S."/>
            <person name="Jung M."/>
            <person name="Ginzburg D."/>
            <person name="Zhao K."/>
            <person name="Won S.Y."/>
            <person name="Oh T.-J."/>
            <person name="Yu Y."/>
            <person name="Kim N.-H."/>
            <person name="Lee O.R."/>
            <person name="Lee T.-H."/>
            <person name="Bashyal P."/>
            <person name="Kim T.-S."/>
            <person name="Lee W.-H."/>
            <person name="Kawkins C."/>
            <person name="Kim C.-K."/>
            <person name="Kim J.S."/>
            <person name="Ahn B.O."/>
            <person name="Rhee S.Y."/>
            <person name="Sohng J.K."/>
        </authorList>
    </citation>
    <scope>NUCLEOTIDE SEQUENCE</scope>
    <source>
        <tissue evidence="4">Leaf</tissue>
    </source>
</reference>
<dbReference type="InterPro" id="IPR039191">
    <property type="entry name" value="Nopp140-like"/>
</dbReference>
<feature type="region of interest" description="Disordered" evidence="1">
    <location>
        <begin position="109"/>
        <end position="340"/>
    </location>
</feature>